<dbReference type="OrthoDB" id="6435567at2759"/>
<dbReference type="Proteomes" id="UP000887013">
    <property type="component" value="Unassembled WGS sequence"/>
</dbReference>
<dbReference type="InterPro" id="IPR052560">
    <property type="entry name" value="RdDP_mobile_element"/>
</dbReference>
<keyword evidence="2" id="KW-1185">Reference proteome</keyword>
<dbReference type="PANTHER" id="PTHR36688">
    <property type="entry name" value="ENDO/EXONUCLEASE/PHOSPHATASE DOMAIN-CONTAINING PROTEIN"/>
    <property type="match status" value="1"/>
</dbReference>
<dbReference type="AlphaFoldDB" id="A0A8X6J6R7"/>
<keyword evidence="1" id="KW-0548">Nucleotidyltransferase</keyword>
<reference evidence="1" key="1">
    <citation type="submission" date="2020-08" db="EMBL/GenBank/DDBJ databases">
        <title>Multicomponent nature underlies the extraordinary mechanical properties of spider dragline silk.</title>
        <authorList>
            <person name="Kono N."/>
            <person name="Nakamura H."/>
            <person name="Mori M."/>
            <person name="Yoshida Y."/>
            <person name="Ohtoshi R."/>
            <person name="Malay A.D."/>
            <person name="Moran D.A.P."/>
            <person name="Tomita M."/>
            <person name="Numata K."/>
            <person name="Arakawa K."/>
        </authorList>
    </citation>
    <scope>NUCLEOTIDE SEQUENCE</scope>
</reference>
<sequence length="95" mass="11019">MPASNQLFNDIITNSELLFAIRQINVKKSQGPNGIHGQYLITLGQYALERLLHIFNLSWKLSRLPRQWKTPIIIFILKPNEDANCMKSYRPISHT</sequence>
<protein>
    <submittedName>
        <fullName evidence="1">RNA-directed DNA polymerase from mobile element jockey</fullName>
    </submittedName>
</protein>
<evidence type="ECO:0000313" key="1">
    <source>
        <dbReference type="EMBL" id="GFS40878.1"/>
    </source>
</evidence>
<keyword evidence="1" id="KW-0808">Transferase</keyword>
<evidence type="ECO:0000313" key="2">
    <source>
        <dbReference type="Proteomes" id="UP000887013"/>
    </source>
</evidence>
<keyword evidence="1" id="KW-0695">RNA-directed DNA polymerase</keyword>
<proteinExistence type="predicted"/>
<gene>
    <name evidence="1" type="primary">jockeypol_57</name>
    <name evidence="1" type="ORF">NPIL_135251</name>
</gene>
<dbReference type="PANTHER" id="PTHR36688:SF1">
    <property type="entry name" value="ENDONUCLEASE_EXONUCLEASE_PHOSPHATASE DOMAIN-CONTAINING PROTEIN"/>
    <property type="match status" value="1"/>
</dbReference>
<dbReference type="GO" id="GO:0003964">
    <property type="term" value="F:RNA-directed DNA polymerase activity"/>
    <property type="evidence" value="ECO:0007669"/>
    <property type="project" value="UniProtKB-KW"/>
</dbReference>
<dbReference type="EMBL" id="BMAW01043738">
    <property type="protein sequence ID" value="GFS40878.1"/>
    <property type="molecule type" value="Genomic_DNA"/>
</dbReference>
<name>A0A8X6J6R7_NEPPI</name>
<accession>A0A8X6J6R7</accession>
<organism evidence="1 2">
    <name type="scientific">Nephila pilipes</name>
    <name type="common">Giant wood spider</name>
    <name type="synonym">Nephila maculata</name>
    <dbReference type="NCBI Taxonomy" id="299642"/>
    <lineage>
        <taxon>Eukaryota</taxon>
        <taxon>Metazoa</taxon>
        <taxon>Ecdysozoa</taxon>
        <taxon>Arthropoda</taxon>
        <taxon>Chelicerata</taxon>
        <taxon>Arachnida</taxon>
        <taxon>Araneae</taxon>
        <taxon>Araneomorphae</taxon>
        <taxon>Entelegynae</taxon>
        <taxon>Araneoidea</taxon>
        <taxon>Nephilidae</taxon>
        <taxon>Nephila</taxon>
    </lineage>
</organism>
<comment type="caution">
    <text evidence="1">The sequence shown here is derived from an EMBL/GenBank/DDBJ whole genome shotgun (WGS) entry which is preliminary data.</text>
</comment>